<protein>
    <submittedName>
        <fullName evidence="2">Uncharacterized protein</fullName>
    </submittedName>
</protein>
<comment type="caution">
    <text evidence="2">The sequence shown here is derived from an EMBL/GenBank/DDBJ whole genome shotgun (WGS) entry which is preliminary data.</text>
</comment>
<accession>A0A2H0UE10</accession>
<sequence length="180" mass="19775">MTNLIPPIAEAVIRKEYRLRVFSVWALLLAVVAILSGILLVPTYVLVESQQKALSLQSSSTQVETAKALEADVQITNTLVKKLAIDESEIQFADLITRITETGGTKIELRGFQIVRSTDTKQGMTMQVRGLAVSREALKDFQSRLEAFPEITAVAIPLSDLVRSTDVSFTAMVTFSTDSK</sequence>
<name>A0A2H0UE10_9BACT</name>
<dbReference type="Proteomes" id="UP000229344">
    <property type="component" value="Unassembled WGS sequence"/>
</dbReference>
<proteinExistence type="predicted"/>
<dbReference type="EMBL" id="PFBI01000006">
    <property type="protein sequence ID" value="PIR84649.1"/>
    <property type="molecule type" value="Genomic_DNA"/>
</dbReference>
<organism evidence="2 3">
    <name type="scientific">Candidatus Kaiserbacteria bacterium CG10_big_fil_rev_8_21_14_0_10_47_16</name>
    <dbReference type="NCBI Taxonomy" id="1974608"/>
    <lineage>
        <taxon>Bacteria</taxon>
        <taxon>Candidatus Kaiseribacteriota</taxon>
    </lineage>
</organism>
<evidence type="ECO:0000313" key="2">
    <source>
        <dbReference type="EMBL" id="PIR84649.1"/>
    </source>
</evidence>
<keyword evidence="1" id="KW-1133">Transmembrane helix</keyword>
<gene>
    <name evidence="2" type="ORF">COU16_03710</name>
</gene>
<keyword evidence="1" id="KW-0472">Membrane</keyword>
<evidence type="ECO:0000256" key="1">
    <source>
        <dbReference type="SAM" id="Phobius"/>
    </source>
</evidence>
<evidence type="ECO:0000313" key="3">
    <source>
        <dbReference type="Proteomes" id="UP000229344"/>
    </source>
</evidence>
<reference evidence="3" key="1">
    <citation type="submission" date="2017-09" db="EMBL/GenBank/DDBJ databases">
        <title>Depth-based differentiation of microbial function through sediment-hosted aquifers and enrichment of novel symbionts in the deep terrestrial subsurface.</title>
        <authorList>
            <person name="Probst A.J."/>
            <person name="Ladd B."/>
            <person name="Jarett J.K."/>
            <person name="Geller-Mcgrath D.E."/>
            <person name="Sieber C.M.K."/>
            <person name="Emerson J.B."/>
            <person name="Anantharaman K."/>
            <person name="Thomas B.C."/>
            <person name="Malmstrom R."/>
            <person name="Stieglmeier M."/>
            <person name="Klingl A."/>
            <person name="Woyke T."/>
            <person name="Ryan C.M."/>
            <person name="Banfield J.F."/>
        </authorList>
    </citation>
    <scope>NUCLEOTIDE SEQUENCE [LARGE SCALE GENOMIC DNA]</scope>
</reference>
<keyword evidence="1" id="KW-0812">Transmembrane</keyword>
<dbReference type="AlphaFoldDB" id="A0A2H0UE10"/>
<feature type="transmembrane region" description="Helical" evidence="1">
    <location>
        <begin position="21"/>
        <end position="47"/>
    </location>
</feature>